<keyword evidence="1" id="KW-0732">Signal</keyword>
<dbReference type="EMBL" id="JAMOIL010000003">
    <property type="protein sequence ID" value="MCM0619575.1"/>
    <property type="molecule type" value="Genomic_DNA"/>
</dbReference>
<protein>
    <submittedName>
        <fullName evidence="2">Uncharacterized protein</fullName>
    </submittedName>
</protein>
<feature type="signal peptide" evidence="1">
    <location>
        <begin position="1"/>
        <end position="35"/>
    </location>
</feature>
<evidence type="ECO:0000256" key="1">
    <source>
        <dbReference type="SAM" id="SignalP"/>
    </source>
</evidence>
<gene>
    <name evidence="2" type="ORF">M8330_04590</name>
</gene>
<comment type="caution">
    <text evidence="2">The sequence shown here is derived from an EMBL/GenBank/DDBJ whole genome shotgun (WGS) entry which is preliminary data.</text>
</comment>
<dbReference type="RefSeq" id="WP_250826377.1">
    <property type="nucleotide sequence ID" value="NZ_JAMOIL010000003.1"/>
</dbReference>
<evidence type="ECO:0000313" key="2">
    <source>
        <dbReference type="EMBL" id="MCM0619575.1"/>
    </source>
</evidence>
<dbReference type="Proteomes" id="UP001139485">
    <property type="component" value="Unassembled WGS sequence"/>
</dbReference>
<keyword evidence="3" id="KW-1185">Reference proteome</keyword>
<proteinExistence type="predicted"/>
<name>A0A9X2D5C1_9ACTN</name>
<sequence length="244" mass="26354">MSSRLPRSVRLLSSGLATVLLASSLSLLLAPAASADTTTTIVGSTTNRWLTASSYRTQPGVPKHGDALSLSINVETADGDQVYYGGLTVKRRMAGTKKWTTIATSEDDAAYLYDSTKAVGNATYRVIYAGGTHPSTGEVYAPSKSTITAKVQRNLNASTFNTTRGIGLKGKVVAGYKRKLIAVERKQGKKWVLYTRTRTNAKARYRVNVAAPKKSGAKIKYRLRIPASTAYAETKSVVYTATRY</sequence>
<evidence type="ECO:0000313" key="3">
    <source>
        <dbReference type="Proteomes" id="UP001139485"/>
    </source>
</evidence>
<dbReference type="AlphaFoldDB" id="A0A9X2D5C1"/>
<reference evidence="2" key="1">
    <citation type="submission" date="2022-05" db="EMBL/GenBank/DDBJ databases">
        <authorList>
            <person name="Tuo L."/>
        </authorList>
    </citation>
    <scope>NUCLEOTIDE SEQUENCE</scope>
    <source>
        <strain evidence="2">BSK12Z-4</strain>
    </source>
</reference>
<feature type="chain" id="PRO_5040960818" evidence="1">
    <location>
        <begin position="36"/>
        <end position="244"/>
    </location>
</feature>
<accession>A0A9X2D5C1</accession>
<organism evidence="2 3">
    <name type="scientific">Nocardioides bruguierae</name>
    <dbReference type="NCBI Taxonomy" id="2945102"/>
    <lineage>
        <taxon>Bacteria</taxon>
        <taxon>Bacillati</taxon>
        <taxon>Actinomycetota</taxon>
        <taxon>Actinomycetes</taxon>
        <taxon>Propionibacteriales</taxon>
        <taxon>Nocardioidaceae</taxon>
        <taxon>Nocardioides</taxon>
    </lineage>
</organism>